<evidence type="ECO:0000256" key="1">
    <source>
        <dbReference type="ARBA" id="ARBA00023125"/>
    </source>
</evidence>
<dbReference type="Pfam" id="PF13173">
    <property type="entry name" value="AAA_14"/>
    <property type="match status" value="1"/>
</dbReference>
<gene>
    <name evidence="3" type="ORF">SAMN05443662_0403</name>
</gene>
<keyword evidence="4" id="KW-1185">Reference proteome</keyword>
<dbReference type="InterPro" id="IPR003593">
    <property type="entry name" value="AAA+_ATPase"/>
</dbReference>
<dbReference type="InterPro" id="IPR036390">
    <property type="entry name" value="WH_DNA-bd_sf"/>
</dbReference>
<reference evidence="3 4" key="1">
    <citation type="submission" date="2016-11" db="EMBL/GenBank/DDBJ databases">
        <authorList>
            <person name="Jaros S."/>
            <person name="Januszkiewicz K."/>
            <person name="Wedrychowicz H."/>
        </authorList>
    </citation>
    <scope>NUCLEOTIDE SEQUENCE [LARGE SCALE GENOMIC DNA]</scope>
    <source>
        <strain evidence="3 4">DSM 17737</strain>
    </source>
</reference>
<evidence type="ECO:0000313" key="4">
    <source>
        <dbReference type="Proteomes" id="UP000198461"/>
    </source>
</evidence>
<feature type="domain" description="AAA+ ATPase" evidence="2">
    <location>
        <begin position="31"/>
        <end position="145"/>
    </location>
</feature>
<organism evidence="3 4">
    <name type="scientific">Sulfurivirga caldicuralii</name>
    <dbReference type="NCBI Taxonomy" id="364032"/>
    <lineage>
        <taxon>Bacteria</taxon>
        <taxon>Pseudomonadati</taxon>
        <taxon>Pseudomonadota</taxon>
        <taxon>Gammaproteobacteria</taxon>
        <taxon>Thiotrichales</taxon>
        <taxon>Piscirickettsiaceae</taxon>
        <taxon>Sulfurivirga</taxon>
    </lineage>
</organism>
<accession>A0A1N6DTR2</accession>
<dbReference type="PANTHER" id="PTHR42990:SF1">
    <property type="entry name" value="AAA+ ATPASE DOMAIN-CONTAINING PROTEIN"/>
    <property type="match status" value="1"/>
</dbReference>
<dbReference type="EMBL" id="FSRE01000001">
    <property type="protein sequence ID" value="SIN74077.1"/>
    <property type="molecule type" value="Genomic_DNA"/>
</dbReference>
<evidence type="ECO:0000313" key="3">
    <source>
        <dbReference type="EMBL" id="SIN74077.1"/>
    </source>
</evidence>
<dbReference type="Proteomes" id="UP000198461">
    <property type="component" value="Unassembled WGS sequence"/>
</dbReference>
<dbReference type="OrthoDB" id="9768467at2"/>
<dbReference type="PANTHER" id="PTHR42990">
    <property type="entry name" value="ATPASE"/>
    <property type="match status" value="1"/>
</dbReference>
<protein>
    <recommendedName>
        <fullName evidence="2">AAA+ ATPase domain-containing protein</fullName>
    </recommendedName>
</protein>
<dbReference type="GO" id="GO:0003677">
    <property type="term" value="F:DNA binding"/>
    <property type="evidence" value="ECO:0007669"/>
    <property type="project" value="UniProtKB-KW"/>
</dbReference>
<dbReference type="InterPro" id="IPR027417">
    <property type="entry name" value="P-loop_NTPase"/>
</dbReference>
<dbReference type="STRING" id="364032.SAMN05443662_0403"/>
<dbReference type="SMART" id="SM00382">
    <property type="entry name" value="AAA"/>
    <property type="match status" value="1"/>
</dbReference>
<evidence type="ECO:0000259" key="2">
    <source>
        <dbReference type="SMART" id="SM00382"/>
    </source>
</evidence>
<dbReference type="AlphaFoldDB" id="A0A1N6DTR2"/>
<dbReference type="InterPro" id="IPR041682">
    <property type="entry name" value="AAA_14"/>
</dbReference>
<dbReference type="SUPFAM" id="SSF46785">
    <property type="entry name" value="Winged helix' DNA-binding domain"/>
    <property type="match status" value="1"/>
</dbReference>
<dbReference type="SUPFAM" id="SSF52540">
    <property type="entry name" value="P-loop containing nucleoside triphosphate hydrolases"/>
    <property type="match status" value="1"/>
</dbReference>
<proteinExistence type="predicted"/>
<name>A0A1N6DTR2_9GAMM</name>
<dbReference type="RefSeq" id="WP_074200716.1">
    <property type="nucleotide sequence ID" value="NZ_FSRE01000001.1"/>
</dbReference>
<sequence>MITQLFQYSEARLQRAVPDWKRFLYEKIDFDAQLIGVIGARGAGKTTLALQYLATQPVKQRLYVSCDHPLMQGISLFEFAEQAQREGIATLVIDEIHKVRDFSRDLKNIYDFLSVQVIFTGSSALHLYQSRTDVSRRALLYTLPELSFREYLALTQAITLPPQDLATILESHETLVADILQAIPHPLPLFRQYLQQGAYPYIMEGEVSYLQRLIEVVNKTLREDIAILYDVEPDKLDAMMKLLRVLCAGKPYAINYEKLAASAEISRNTLKRYLYYLEQASLLRRIGGRVGGNSYIAKPDKLYLHNPNLSQILCTEPNRGTIRESFFAMMLDKDHTLAHAKQGDFLVDDQFLFEIGGASKDTHQIAGHPHGFVVQDDIERGFRQRIPLWLFGFLY</sequence>
<keyword evidence="1" id="KW-0238">DNA-binding</keyword>